<sequence>MRGIERCLAEGEFVDMRHLLDMTRIRRAKIGIAYISAIKQE</sequence>
<dbReference type="AlphaFoldDB" id="J1L2T1"/>
<evidence type="ECO:0000313" key="1">
    <source>
        <dbReference type="EMBL" id="EJG07352.1"/>
    </source>
</evidence>
<evidence type="ECO:0000313" key="2">
    <source>
        <dbReference type="Proteomes" id="UP000005095"/>
    </source>
</evidence>
<accession>J1L2T1</accession>
<dbReference type="HOGENOM" id="CLU_3263781_0_0_2"/>
<keyword evidence="2" id="KW-1185">Reference proteome</keyword>
<dbReference type="STRING" id="28892.Metli_1400"/>
<gene>
    <name evidence="1" type="ORF">Metli_1400</name>
</gene>
<name>J1L2T1_9EURY</name>
<dbReference type="EMBL" id="CM001555">
    <property type="protein sequence ID" value="EJG07352.1"/>
    <property type="molecule type" value="Genomic_DNA"/>
</dbReference>
<dbReference type="Proteomes" id="UP000005095">
    <property type="component" value="Chromosome"/>
</dbReference>
<reference evidence="1 2" key="1">
    <citation type="submission" date="2011-08" db="EMBL/GenBank/DDBJ databases">
        <title>The complete genome of Methanofollis liminatans DSM 4140.</title>
        <authorList>
            <consortium name="US DOE Joint Genome Institute (JGI-PGF)"/>
            <person name="Lucas S."/>
            <person name="Han J."/>
            <person name="Lapidus A."/>
            <person name="Bruce D."/>
            <person name="Goodwin L."/>
            <person name="Pitluck S."/>
            <person name="Peters L."/>
            <person name="Kyrpides N."/>
            <person name="Mavromatis K."/>
            <person name="Ivanova N."/>
            <person name="Mikhailova N."/>
            <person name="Lu M."/>
            <person name="Detter J.C."/>
            <person name="Tapia R."/>
            <person name="Han C."/>
            <person name="Land M."/>
            <person name="Hauser L."/>
            <person name="Markowitz V."/>
            <person name="Cheng J.-F."/>
            <person name="Hugenholtz P."/>
            <person name="Woyke T."/>
            <person name="Wu D."/>
            <person name="Spring S."/>
            <person name="Schuler E."/>
            <person name="Brambilla E."/>
            <person name="Klenk H.-P."/>
            <person name="Eisen J.A."/>
        </authorList>
    </citation>
    <scope>NUCLEOTIDE SEQUENCE [LARGE SCALE GENOMIC DNA]</scope>
    <source>
        <strain evidence="1 2">DSM 4140</strain>
    </source>
</reference>
<organism evidence="1 2">
    <name type="scientific">Methanofollis liminatans DSM 4140</name>
    <dbReference type="NCBI Taxonomy" id="28892"/>
    <lineage>
        <taxon>Archaea</taxon>
        <taxon>Methanobacteriati</taxon>
        <taxon>Methanobacteriota</taxon>
        <taxon>Stenosarchaea group</taxon>
        <taxon>Methanomicrobia</taxon>
        <taxon>Methanomicrobiales</taxon>
        <taxon>Methanomicrobiaceae</taxon>
        <taxon>Methanofollis</taxon>
    </lineage>
</organism>
<protein>
    <submittedName>
        <fullName evidence="1">Uncharacterized protein</fullName>
    </submittedName>
</protein>
<proteinExistence type="predicted"/>